<dbReference type="InterPro" id="IPR032675">
    <property type="entry name" value="LRR_dom_sf"/>
</dbReference>
<evidence type="ECO:0000313" key="7">
    <source>
        <dbReference type="EMBL" id="KAK9502111.1"/>
    </source>
</evidence>
<feature type="compositionally biased region" description="Basic and acidic residues" evidence="6">
    <location>
        <begin position="17"/>
        <end position="31"/>
    </location>
</feature>
<feature type="compositionally biased region" description="Polar residues" evidence="6">
    <location>
        <begin position="7"/>
        <end position="16"/>
    </location>
</feature>
<reference evidence="7 8" key="1">
    <citation type="submission" date="2022-12" db="EMBL/GenBank/DDBJ databases">
        <title>Chromosome-level genome assembly of true bugs.</title>
        <authorList>
            <person name="Ma L."/>
            <person name="Li H."/>
        </authorList>
    </citation>
    <scope>NUCLEOTIDE SEQUENCE [LARGE SCALE GENOMIC DNA]</scope>
    <source>
        <strain evidence="7">Lab_2022b</strain>
    </source>
</reference>
<evidence type="ECO:0000313" key="8">
    <source>
        <dbReference type="Proteomes" id="UP001461498"/>
    </source>
</evidence>
<dbReference type="PANTHER" id="PTHR46545">
    <property type="entry name" value="LEUCINE-RICH REPEAT-CONTAINING PROTEIN 51"/>
    <property type="match status" value="1"/>
</dbReference>
<accession>A0AAW1CUG4</accession>
<evidence type="ECO:0000256" key="6">
    <source>
        <dbReference type="SAM" id="MobiDB-lite"/>
    </source>
</evidence>
<name>A0AAW1CUG4_9HEMI</name>
<dbReference type="EMBL" id="JAPXFL010000009">
    <property type="protein sequence ID" value="KAK9502110.1"/>
    <property type="molecule type" value="Genomic_DNA"/>
</dbReference>
<dbReference type="SUPFAM" id="SSF52058">
    <property type="entry name" value="L domain-like"/>
    <property type="match status" value="1"/>
</dbReference>
<organism evidence="7 8">
    <name type="scientific">Rhynocoris fuscipes</name>
    <dbReference type="NCBI Taxonomy" id="488301"/>
    <lineage>
        <taxon>Eukaryota</taxon>
        <taxon>Metazoa</taxon>
        <taxon>Ecdysozoa</taxon>
        <taxon>Arthropoda</taxon>
        <taxon>Hexapoda</taxon>
        <taxon>Insecta</taxon>
        <taxon>Pterygota</taxon>
        <taxon>Neoptera</taxon>
        <taxon>Paraneoptera</taxon>
        <taxon>Hemiptera</taxon>
        <taxon>Heteroptera</taxon>
        <taxon>Panheteroptera</taxon>
        <taxon>Cimicomorpha</taxon>
        <taxon>Reduviidae</taxon>
        <taxon>Harpactorinae</taxon>
        <taxon>Harpactorini</taxon>
        <taxon>Rhynocoris</taxon>
    </lineage>
</organism>
<dbReference type="InterPro" id="IPR001611">
    <property type="entry name" value="Leu-rich_rpt"/>
</dbReference>
<evidence type="ECO:0000256" key="4">
    <source>
        <dbReference type="ARBA" id="ARBA00022614"/>
    </source>
</evidence>
<comment type="subcellular location">
    <subcellularLocation>
        <location evidence="1">Cytoplasm</location>
    </subcellularLocation>
</comment>
<dbReference type="Proteomes" id="UP001461498">
    <property type="component" value="Unassembled WGS sequence"/>
</dbReference>
<keyword evidence="3" id="KW-0963">Cytoplasm</keyword>
<dbReference type="GO" id="GO:0005737">
    <property type="term" value="C:cytoplasm"/>
    <property type="evidence" value="ECO:0007669"/>
    <property type="project" value="UniProtKB-SubCell"/>
</dbReference>
<keyword evidence="8" id="KW-1185">Reference proteome</keyword>
<evidence type="ECO:0000256" key="5">
    <source>
        <dbReference type="ARBA" id="ARBA00022737"/>
    </source>
</evidence>
<dbReference type="AlphaFoldDB" id="A0AAW1CUG4"/>
<evidence type="ECO:0000256" key="1">
    <source>
        <dbReference type="ARBA" id="ARBA00004496"/>
    </source>
</evidence>
<evidence type="ECO:0000256" key="2">
    <source>
        <dbReference type="ARBA" id="ARBA00014223"/>
    </source>
</evidence>
<dbReference type="EMBL" id="JAPXFL010000009">
    <property type="protein sequence ID" value="KAK9502111.1"/>
    <property type="molecule type" value="Genomic_DNA"/>
</dbReference>
<dbReference type="Pfam" id="PF14580">
    <property type="entry name" value="LRR_9"/>
    <property type="match status" value="1"/>
</dbReference>
<keyword evidence="4" id="KW-0433">Leucine-rich repeat</keyword>
<keyword evidence="5" id="KW-0677">Repeat</keyword>
<feature type="region of interest" description="Disordered" evidence="6">
    <location>
        <begin position="1"/>
        <end position="42"/>
    </location>
</feature>
<dbReference type="Gene3D" id="3.80.10.10">
    <property type="entry name" value="Ribonuclease Inhibitor"/>
    <property type="match status" value="1"/>
</dbReference>
<protein>
    <recommendedName>
        <fullName evidence="2">Leucine-rich repeat-containing protein 51</fullName>
    </recommendedName>
</protein>
<sequence>MADRPSTCESQSSTGSTEEKASVSKSERTMSHSENTGPPLDYSFKNLLTLEGIENEKPRKGVKNYRKSKAGRYLSTALRLNNNQLVKIDGISNAVNQILEYPERLTWLDLSFNKLADIPQDLTALPNLKIIYLHGNHLADLPSILKTLKMLLELYSLTLHGNPVEERKGYRSKVLAYLPHLKSLDFNNVTSADRKKIAMIKKK</sequence>
<comment type="caution">
    <text evidence="7">The sequence shown here is derived from an EMBL/GenBank/DDBJ whole genome shotgun (WGS) entry which is preliminary data.</text>
</comment>
<dbReference type="PANTHER" id="PTHR46545:SF1">
    <property type="entry name" value="LEUCINE-RICH REPEAT-CONTAINING PROTEIN 51"/>
    <property type="match status" value="1"/>
</dbReference>
<dbReference type="PROSITE" id="PS51450">
    <property type="entry name" value="LRR"/>
    <property type="match status" value="2"/>
</dbReference>
<evidence type="ECO:0000256" key="3">
    <source>
        <dbReference type="ARBA" id="ARBA00022490"/>
    </source>
</evidence>
<gene>
    <name evidence="7" type="ORF">O3M35_012702</name>
</gene>
<proteinExistence type="predicted"/>